<evidence type="ECO:0000313" key="1">
    <source>
        <dbReference type="EMBL" id="QRC95844.1"/>
    </source>
</evidence>
<dbReference type="VEuPathDB" id="FungiDB:JI435_432830"/>
<sequence>MANSQHQQLSKCRKLTNFSLSHIPKLIASMRRGDHTHFQDDMHVRDMGLSVSAFLWHLISTSRKYRKGLRNHTSSLSRSFSESSRYHVAANILVSRYKSDEAITLQSSRFL</sequence>
<proteinExistence type="predicted"/>
<reference evidence="2" key="1">
    <citation type="journal article" date="2021" name="BMC Genomics">
        <title>Chromosome-level genome assembly and manually-curated proteome of model necrotroph Parastagonospora nodorum Sn15 reveals a genome-wide trove of candidate effector homologs, and redundancy of virulence-related functions within an accessory chromosome.</title>
        <authorList>
            <person name="Bertazzoni S."/>
            <person name="Jones D.A.B."/>
            <person name="Phan H.T."/>
            <person name="Tan K.-C."/>
            <person name="Hane J.K."/>
        </authorList>
    </citation>
    <scope>NUCLEOTIDE SEQUENCE [LARGE SCALE GENOMIC DNA]</scope>
    <source>
        <strain evidence="2">SN15 / ATCC MYA-4574 / FGSC 10173)</strain>
    </source>
</reference>
<keyword evidence="2" id="KW-1185">Reference proteome</keyword>
<organism evidence="1 2">
    <name type="scientific">Phaeosphaeria nodorum (strain SN15 / ATCC MYA-4574 / FGSC 10173)</name>
    <name type="common">Glume blotch fungus</name>
    <name type="synonym">Parastagonospora nodorum</name>
    <dbReference type="NCBI Taxonomy" id="321614"/>
    <lineage>
        <taxon>Eukaryota</taxon>
        <taxon>Fungi</taxon>
        <taxon>Dikarya</taxon>
        <taxon>Ascomycota</taxon>
        <taxon>Pezizomycotina</taxon>
        <taxon>Dothideomycetes</taxon>
        <taxon>Pleosporomycetidae</taxon>
        <taxon>Pleosporales</taxon>
        <taxon>Pleosporineae</taxon>
        <taxon>Phaeosphaeriaceae</taxon>
        <taxon>Parastagonospora</taxon>
    </lineage>
</organism>
<dbReference type="Proteomes" id="UP000663193">
    <property type="component" value="Chromosome 6"/>
</dbReference>
<dbReference type="AlphaFoldDB" id="A0A7U2EZ94"/>
<name>A0A7U2EZ94_PHANO</name>
<protein>
    <submittedName>
        <fullName evidence="1">Uncharacterized protein</fullName>
    </submittedName>
</protein>
<gene>
    <name evidence="1" type="ORF">JI435_432830</name>
</gene>
<dbReference type="EMBL" id="CP069028">
    <property type="protein sequence ID" value="QRC95844.1"/>
    <property type="molecule type" value="Genomic_DNA"/>
</dbReference>
<accession>A0A7U2EZ94</accession>
<evidence type="ECO:0000313" key="2">
    <source>
        <dbReference type="Proteomes" id="UP000663193"/>
    </source>
</evidence>